<sequence>MKLKKTVWIPLVCTPVLLTAIIVPPVVIYKNKQKVSKATDNKKSESTNNPTTNRSKELEPVKPTPQSTPTTKPTFIVNPSIETLKVQLENISQILTSTLSNKKYKTLQNLESEIRQTIRDNNNSFNRISSKLTDTKSIPEHIWNTTINVNLKIDDSNKNPVLSSTSINNVSIGVYDIDEIITRKNIWIDIDELKKLVHNSNSEQQKEKLFHYLKKNNPTIADESVFNKDSYNYDFSNTEVKEVVTSTESGPITIAGHSTIYHYYFSGMEYKESWYQTKLKITKNNSTKDFVDWNNKKTIELTFYAFISASTKNKYETSNTLFYENRGDFNGGYILIIDKDGNEKRVDKETLKKIRNVKWGYEDYDYEKWKKQGWKIEEIITWNDFRSKYDDWPYTIKRFPETEREAY</sequence>
<gene>
    <name evidence="3" type="ORF">TS59_0732</name>
</gene>
<evidence type="ECO:0000313" key="4">
    <source>
        <dbReference type="Proteomes" id="UP000033624"/>
    </source>
</evidence>
<dbReference type="Proteomes" id="UP000033624">
    <property type="component" value="Unassembled WGS sequence"/>
</dbReference>
<name>A0AAE2EI82_MYCMY</name>
<keyword evidence="2" id="KW-0472">Membrane</keyword>
<comment type="caution">
    <text evidence="3">The sequence shown here is derived from an EMBL/GenBank/DDBJ whole genome shotgun (WGS) entry which is preliminary data.</text>
</comment>
<feature type="transmembrane region" description="Helical" evidence="2">
    <location>
        <begin position="7"/>
        <end position="29"/>
    </location>
</feature>
<protein>
    <submittedName>
        <fullName evidence="3">Uncharacterized protein</fullName>
    </submittedName>
</protein>
<evidence type="ECO:0000256" key="1">
    <source>
        <dbReference type="SAM" id="MobiDB-lite"/>
    </source>
</evidence>
<organism evidence="3 4">
    <name type="scientific">Mycoplasma mycoides subsp. mycoides</name>
    <dbReference type="NCBI Taxonomy" id="2103"/>
    <lineage>
        <taxon>Bacteria</taxon>
        <taxon>Bacillati</taxon>
        <taxon>Mycoplasmatota</taxon>
        <taxon>Mollicutes</taxon>
        <taxon>Mycoplasmataceae</taxon>
        <taxon>Mycoplasma</taxon>
    </lineage>
</organism>
<accession>A0AAE2EI82</accession>
<proteinExistence type="predicted"/>
<keyword evidence="2" id="KW-1133">Transmembrane helix</keyword>
<feature type="region of interest" description="Disordered" evidence="1">
    <location>
        <begin position="33"/>
        <end position="75"/>
    </location>
</feature>
<dbReference type="RefSeq" id="WP_045596591.1">
    <property type="nucleotide sequence ID" value="NZ_CP143997.1"/>
</dbReference>
<evidence type="ECO:0000313" key="3">
    <source>
        <dbReference type="EMBL" id="KJQ45704.1"/>
    </source>
</evidence>
<feature type="compositionally biased region" description="Low complexity" evidence="1">
    <location>
        <begin position="64"/>
        <end position="74"/>
    </location>
</feature>
<keyword evidence="2" id="KW-0812">Transmembrane</keyword>
<evidence type="ECO:0000256" key="2">
    <source>
        <dbReference type="SAM" id="Phobius"/>
    </source>
</evidence>
<dbReference type="AlphaFoldDB" id="A0AAE2EI82"/>
<dbReference type="EMBL" id="LAEW01000001">
    <property type="protein sequence ID" value="KJQ45704.1"/>
    <property type="molecule type" value="Genomic_DNA"/>
</dbReference>
<reference evidence="3 4" key="1">
    <citation type="submission" date="2015-02" db="EMBL/GenBank/DDBJ databases">
        <title>Mycoplasma mycoides subsp. mycoides strain:B237 Genome sequencing.</title>
        <authorList>
            <person name="Fischer A."/>
            <person name="Santana-Cruz I."/>
            <person name="Schieck E."/>
            <person name="Gourle H."/>
            <person name="Lambert M."/>
            <person name="Nadendla S."/>
            <person name="Miller R.A."/>
            <person name="Weber J."/>
            <person name="Bongcam-Rudloff E."/>
            <person name="Vashee S."/>
            <person name="Frey J."/>
            <person name="Jores J."/>
        </authorList>
    </citation>
    <scope>NUCLEOTIDE SEQUENCE [LARGE SCALE GENOMIC DNA]</scope>
    <source>
        <strain evidence="3 4">B237</strain>
    </source>
</reference>